<dbReference type="EMBL" id="FPHS01000149">
    <property type="protein sequence ID" value="SFV79255.1"/>
    <property type="molecule type" value="Genomic_DNA"/>
</dbReference>
<accession>A0A1W1DDI3</accession>
<proteinExistence type="predicted"/>
<protein>
    <submittedName>
        <fullName evidence="1">ATPases of the AAA+ class</fullName>
    </submittedName>
</protein>
<organism evidence="1">
    <name type="scientific">hydrothermal vent metagenome</name>
    <dbReference type="NCBI Taxonomy" id="652676"/>
    <lineage>
        <taxon>unclassified sequences</taxon>
        <taxon>metagenomes</taxon>
        <taxon>ecological metagenomes</taxon>
    </lineage>
</organism>
<reference evidence="1" key="1">
    <citation type="submission" date="2016-10" db="EMBL/GenBank/DDBJ databases">
        <authorList>
            <person name="de Groot N.N."/>
        </authorList>
    </citation>
    <scope>NUCLEOTIDE SEQUENCE</scope>
</reference>
<evidence type="ECO:0000313" key="1">
    <source>
        <dbReference type="EMBL" id="SFV79255.1"/>
    </source>
</evidence>
<sequence>MYYQADFLKEQLAIYLTENNLTYVAQINPDAFVGWIFPQLLAHRVPKYEAIAEKYGYTIDSEDLYQCKNANEVYELINGVLD</sequence>
<name>A0A1W1DDI3_9ZZZZ</name>
<gene>
    <name evidence="1" type="ORF">MNB_SUP05-11-588</name>
</gene>
<dbReference type="AlphaFoldDB" id="A0A1W1DDI3"/>